<feature type="transmembrane region" description="Helical" evidence="1">
    <location>
        <begin position="28"/>
        <end position="47"/>
    </location>
</feature>
<feature type="transmembrane region" description="Helical" evidence="1">
    <location>
        <begin position="85"/>
        <end position="108"/>
    </location>
</feature>
<dbReference type="EMBL" id="JAVGVR010000001">
    <property type="protein sequence ID" value="MDQ6600319.1"/>
    <property type="molecule type" value="Genomic_DNA"/>
</dbReference>
<evidence type="ECO:0000313" key="2">
    <source>
        <dbReference type="EMBL" id="MDQ6600319.1"/>
    </source>
</evidence>
<sequence length="119" mass="12948">MRWLIGVLINAILFMALAGYFRESIQLAGFTAALQASFLLSILNILVRPLLILLTLPATILTLGLFLFVINALTLEITDAIMGPAFEISGFGMALFAAIIMAIVNLIIQKTILEPSKKQ</sequence>
<proteinExistence type="predicted"/>
<reference evidence="3 4" key="1">
    <citation type="submission" date="2019-03" db="EMBL/GenBank/DDBJ databases">
        <title>Bacillus niacini sp. nov. a Nicotinate-Metabolizing Mesophile Isolated from Soil.</title>
        <authorList>
            <person name="Zhang G."/>
        </authorList>
    </citation>
    <scope>NUCLEOTIDE SEQUENCE [LARGE SCALE GENOMIC DNA]</scope>
    <source>
        <strain evidence="3 4">WN066</strain>
    </source>
</reference>
<keyword evidence="1" id="KW-1133">Transmembrane helix</keyword>
<dbReference type="InterPro" id="IPR007165">
    <property type="entry name" value="Phage_holin_4_2"/>
</dbReference>
<dbReference type="Pfam" id="PF04020">
    <property type="entry name" value="Phage_holin_4_2"/>
    <property type="match status" value="1"/>
</dbReference>
<accession>A0A4R5VVF8</accession>
<feature type="transmembrane region" description="Helical" evidence="1">
    <location>
        <begin position="54"/>
        <end position="73"/>
    </location>
</feature>
<dbReference type="Proteomes" id="UP001178888">
    <property type="component" value="Unassembled WGS sequence"/>
</dbReference>
<dbReference type="PANTHER" id="PTHR37309">
    <property type="entry name" value="SLR0284 PROTEIN"/>
    <property type="match status" value="1"/>
</dbReference>
<reference evidence="2" key="2">
    <citation type="submission" date="2023-08" db="EMBL/GenBank/DDBJ databases">
        <title>Nitrogen cycling bacteria in agricultural field soils.</title>
        <authorList>
            <person name="Jang J."/>
        </authorList>
    </citation>
    <scope>NUCLEOTIDE SEQUENCE</scope>
    <source>
        <strain evidence="2">PS3-36</strain>
    </source>
</reference>
<dbReference type="AlphaFoldDB" id="A0A4R5VVF8"/>
<comment type="caution">
    <text evidence="3">The sequence shown here is derived from an EMBL/GenBank/DDBJ whole genome shotgun (WGS) entry which is preliminary data.</text>
</comment>
<evidence type="ECO:0000313" key="3">
    <source>
        <dbReference type="EMBL" id="TDK62235.1"/>
    </source>
</evidence>
<keyword evidence="1" id="KW-0472">Membrane</keyword>
<evidence type="ECO:0000256" key="1">
    <source>
        <dbReference type="SAM" id="Phobius"/>
    </source>
</evidence>
<evidence type="ECO:0000313" key="5">
    <source>
        <dbReference type="Proteomes" id="UP001178888"/>
    </source>
</evidence>
<name>A0A4R5VVF8_9BACI</name>
<gene>
    <name evidence="3" type="ORF">E2K98_09250</name>
    <name evidence="2" type="ORF">RCG21_29025</name>
</gene>
<organism evidence="3 4">
    <name type="scientific">Bacillus salipaludis</name>
    <dbReference type="NCBI Taxonomy" id="2547811"/>
    <lineage>
        <taxon>Bacteria</taxon>
        <taxon>Bacillati</taxon>
        <taxon>Bacillota</taxon>
        <taxon>Bacilli</taxon>
        <taxon>Bacillales</taxon>
        <taxon>Bacillaceae</taxon>
        <taxon>Bacillus</taxon>
    </lineage>
</organism>
<dbReference type="Proteomes" id="UP000295132">
    <property type="component" value="Unassembled WGS sequence"/>
</dbReference>
<keyword evidence="1" id="KW-0812">Transmembrane</keyword>
<dbReference type="PANTHER" id="PTHR37309:SF1">
    <property type="entry name" value="SLR0284 PROTEIN"/>
    <property type="match status" value="1"/>
</dbReference>
<dbReference type="RefSeq" id="WP_133333965.1">
    <property type="nucleotide sequence ID" value="NZ_JARMCE010000013.1"/>
</dbReference>
<dbReference type="EMBL" id="SMYO01000004">
    <property type="protein sequence ID" value="TDK62235.1"/>
    <property type="molecule type" value="Genomic_DNA"/>
</dbReference>
<evidence type="ECO:0000313" key="4">
    <source>
        <dbReference type="Proteomes" id="UP000295132"/>
    </source>
</evidence>
<protein>
    <submittedName>
        <fullName evidence="3">Phage holin family protein</fullName>
    </submittedName>
</protein>
<keyword evidence="5" id="KW-1185">Reference proteome</keyword>